<reference evidence="2 3" key="1">
    <citation type="journal article" date="2015" name="PLoS Pathog.">
        <title>Leptomonas seymouri: Adaptations to the Dixenous Life Cycle Analyzed by Genome Sequencing, Transcriptome Profiling and Co-infection with Leishmania donovani.</title>
        <authorList>
            <person name="Kraeva N."/>
            <person name="Butenko A."/>
            <person name="Hlavacova J."/>
            <person name="Kostygov A."/>
            <person name="Myskova J."/>
            <person name="Grybchuk D."/>
            <person name="Lestinova T."/>
            <person name="Votypka J."/>
            <person name="Volf P."/>
            <person name="Opperdoes F."/>
            <person name="Flegontov P."/>
            <person name="Lukes J."/>
            <person name="Yurchenko V."/>
        </authorList>
    </citation>
    <scope>NUCLEOTIDE SEQUENCE [LARGE SCALE GENOMIC DNA]</scope>
    <source>
        <strain evidence="2 3">ATCC 30220</strain>
    </source>
</reference>
<dbReference type="AlphaFoldDB" id="A0A0N1IL63"/>
<protein>
    <submittedName>
        <fullName evidence="2">Uncharacterized protein</fullName>
    </submittedName>
</protein>
<feature type="compositionally biased region" description="Polar residues" evidence="1">
    <location>
        <begin position="216"/>
        <end position="226"/>
    </location>
</feature>
<evidence type="ECO:0000313" key="2">
    <source>
        <dbReference type="EMBL" id="KPI87213.1"/>
    </source>
</evidence>
<dbReference type="EMBL" id="LJSK01000098">
    <property type="protein sequence ID" value="KPI87213.1"/>
    <property type="molecule type" value="Genomic_DNA"/>
</dbReference>
<dbReference type="VEuPathDB" id="TriTrypDB:Lsey_0098_0260"/>
<evidence type="ECO:0000256" key="1">
    <source>
        <dbReference type="SAM" id="MobiDB-lite"/>
    </source>
</evidence>
<organism evidence="2 3">
    <name type="scientific">Leptomonas seymouri</name>
    <dbReference type="NCBI Taxonomy" id="5684"/>
    <lineage>
        <taxon>Eukaryota</taxon>
        <taxon>Discoba</taxon>
        <taxon>Euglenozoa</taxon>
        <taxon>Kinetoplastea</taxon>
        <taxon>Metakinetoplastina</taxon>
        <taxon>Trypanosomatida</taxon>
        <taxon>Trypanosomatidae</taxon>
        <taxon>Leishmaniinae</taxon>
        <taxon>Leptomonas</taxon>
    </lineage>
</organism>
<feature type="region of interest" description="Disordered" evidence="1">
    <location>
        <begin position="203"/>
        <end position="226"/>
    </location>
</feature>
<feature type="compositionally biased region" description="Low complexity" evidence="1">
    <location>
        <begin position="203"/>
        <end position="215"/>
    </location>
</feature>
<proteinExistence type="predicted"/>
<dbReference type="Proteomes" id="UP000038009">
    <property type="component" value="Unassembled WGS sequence"/>
</dbReference>
<dbReference type="OrthoDB" id="266600at2759"/>
<comment type="caution">
    <text evidence="2">The sequence shown here is derived from an EMBL/GenBank/DDBJ whole genome shotgun (WGS) entry which is preliminary data.</text>
</comment>
<accession>A0A0N1IL63</accession>
<dbReference type="OMA" id="FGWHDSL"/>
<gene>
    <name evidence="2" type="ORF">ABL78_3729</name>
</gene>
<sequence length="393" mass="42324">MMASCVFKSFTREWGSLLARDASTSLDHLFETYRRADASDRRAATIEDYTELWMAAKRANIEWEATCMARSVRQSVALDGAVTAFHLMTSMMCWAATLHQRTADFFKECKAQVRDIVARAVARCSALAGEEEASAVYQGIAFCVTLELFGWHDSLLMCLRAVTAQQACLSDEQDVLLFIATVAQYLKPKYAPPCFGAESMPSLTTGRTSTLSSSSEQDTMPNHNTTNTVSKEEVAVVMGDLPSPSQRCAVSEDASSLRVKLEPTRAVGAAQVGGGGVGGVTAVQGCTSFCASATGPPRCSSTALNPPTSPTLGSSNNCPQYLSRSRGTPQPSLWNATTPTHDLAPSCTRGSITTTACPQDRPRKDKIRERRWPVALKKGKATAKQDNHGCAVL</sequence>
<evidence type="ECO:0000313" key="3">
    <source>
        <dbReference type="Proteomes" id="UP000038009"/>
    </source>
</evidence>
<keyword evidence="3" id="KW-1185">Reference proteome</keyword>
<name>A0A0N1IL63_LEPSE</name>